<protein>
    <recommendedName>
        <fullName evidence="4">Cytochrome c domain-containing protein</fullName>
    </recommendedName>
</protein>
<accession>A0A0D1EFQ1</accession>
<feature type="chain" id="PRO_5002229941" description="Cytochrome c domain-containing protein" evidence="1">
    <location>
        <begin position="17"/>
        <end position="171"/>
    </location>
</feature>
<dbReference type="EMBL" id="JYFE01000032">
    <property type="protein sequence ID" value="KIT16504.1"/>
    <property type="molecule type" value="Genomic_DNA"/>
</dbReference>
<gene>
    <name evidence="2" type="ORF">jaqu_17320</name>
</gene>
<dbReference type="SUPFAM" id="SSF48695">
    <property type="entry name" value="Multiheme cytochromes"/>
    <property type="match status" value="1"/>
</dbReference>
<proteinExistence type="predicted"/>
<evidence type="ECO:0000313" key="3">
    <source>
        <dbReference type="Proteomes" id="UP000032232"/>
    </source>
</evidence>
<dbReference type="InterPro" id="IPR036280">
    <property type="entry name" value="Multihaem_cyt_sf"/>
</dbReference>
<evidence type="ECO:0000256" key="1">
    <source>
        <dbReference type="SAM" id="SignalP"/>
    </source>
</evidence>
<comment type="caution">
    <text evidence="2">The sequence shown here is derived from an EMBL/GenBank/DDBJ whole genome shotgun (WGS) entry which is preliminary data.</text>
</comment>
<reference evidence="2 3" key="1">
    <citation type="submission" date="2015-02" db="EMBL/GenBank/DDBJ databases">
        <title>Genome Sequence of Jannaschia aquimarina DSM28248, a member of the Roseobacter clade.</title>
        <authorList>
            <person name="Voget S."/>
            <person name="Daniel R."/>
        </authorList>
    </citation>
    <scope>NUCLEOTIDE SEQUENCE [LARGE SCALE GENOMIC DNA]</scope>
    <source>
        <strain evidence="2 3">GSW-M26</strain>
    </source>
</reference>
<dbReference type="AlphaFoldDB" id="A0A0D1EFQ1"/>
<dbReference type="OrthoDB" id="656942at2"/>
<feature type="signal peptide" evidence="1">
    <location>
        <begin position="1"/>
        <end position="16"/>
    </location>
</feature>
<organism evidence="2 3">
    <name type="scientific">Jannaschia aquimarina</name>
    <dbReference type="NCBI Taxonomy" id="935700"/>
    <lineage>
        <taxon>Bacteria</taxon>
        <taxon>Pseudomonadati</taxon>
        <taxon>Pseudomonadota</taxon>
        <taxon>Alphaproteobacteria</taxon>
        <taxon>Rhodobacterales</taxon>
        <taxon>Roseobacteraceae</taxon>
        <taxon>Jannaschia</taxon>
    </lineage>
</organism>
<dbReference type="Proteomes" id="UP000032232">
    <property type="component" value="Unassembled WGS sequence"/>
</dbReference>
<sequence length="171" mass="18054">MRAILLAFLVAGPAAAQSFDPVYEAFSHPRCANCHVENDVPLWSVDGEIVPHGMAIRAGESRMGIETLPCETCHRAQNAPVQGGAPGAEGWALPPPEMAWSGRTATEICEQIKDPERNGGRTLAEVADHIVHDPLVVWGWAPGEGRAPAPDTPQALADAILAWEAAGAPCP</sequence>
<evidence type="ECO:0000313" key="2">
    <source>
        <dbReference type="EMBL" id="KIT16504.1"/>
    </source>
</evidence>
<evidence type="ECO:0008006" key="4">
    <source>
        <dbReference type="Google" id="ProtNLM"/>
    </source>
</evidence>
<dbReference type="STRING" id="935700.jaqu_17320"/>
<dbReference type="PATRIC" id="fig|935700.4.peg.1796"/>
<keyword evidence="1" id="KW-0732">Signal</keyword>
<dbReference type="RefSeq" id="WP_043918560.1">
    <property type="nucleotide sequence ID" value="NZ_FZPF01000005.1"/>
</dbReference>
<name>A0A0D1EFQ1_9RHOB</name>
<keyword evidence="3" id="KW-1185">Reference proteome</keyword>